<dbReference type="Proteomes" id="UP000627538">
    <property type="component" value="Unassembled WGS sequence"/>
</dbReference>
<dbReference type="AlphaFoldDB" id="A0A8I0GDH6"/>
<keyword evidence="5" id="KW-0479">Metal-binding</keyword>
<dbReference type="CDD" id="cd00548">
    <property type="entry name" value="NrfA-like"/>
    <property type="match status" value="1"/>
</dbReference>
<dbReference type="PIRSF" id="PIRSF000243">
    <property type="entry name" value="Cyt_c552"/>
    <property type="match status" value="1"/>
</dbReference>
<keyword evidence="6" id="KW-0732">Signal</keyword>
<evidence type="ECO:0000256" key="12">
    <source>
        <dbReference type="SAM" id="Phobius"/>
    </source>
</evidence>
<dbReference type="InterPro" id="IPR003321">
    <property type="entry name" value="Cyt_c552"/>
</dbReference>
<keyword evidence="7" id="KW-0106">Calcium</keyword>
<comment type="subcellular location">
    <subcellularLocation>
        <location evidence="1">Cell envelope</location>
    </subcellularLocation>
</comment>
<evidence type="ECO:0000256" key="11">
    <source>
        <dbReference type="SAM" id="MobiDB-lite"/>
    </source>
</evidence>
<evidence type="ECO:0000256" key="6">
    <source>
        <dbReference type="ARBA" id="ARBA00022729"/>
    </source>
</evidence>
<evidence type="ECO:0000313" key="14">
    <source>
        <dbReference type="Proteomes" id="UP000627538"/>
    </source>
</evidence>
<feature type="region of interest" description="Disordered" evidence="11">
    <location>
        <begin position="461"/>
        <end position="484"/>
    </location>
</feature>
<evidence type="ECO:0000256" key="5">
    <source>
        <dbReference type="ARBA" id="ARBA00022723"/>
    </source>
</evidence>
<comment type="catalytic activity">
    <reaction evidence="10">
        <text>6 Fe(III)-[cytochrome c] + NH4(+) + 2 H2O = 6 Fe(II)-[cytochrome c] + nitrite + 8 H(+)</text>
        <dbReference type="Rhea" id="RHEA:13089"/>
        <dbReference type="Rhea" id="RHEA-COMP:10350"/>
        <dbReference type="Rhea" id="RHEA-COMP:14399"/>
        <dbReference type="ChEBI" id="CHEBI:15377"/>
        <dbReference type="ChEBI" id="CHEBI:15378"/>
        <dbReference type="ChEBI" id="CHEBI:16301"/>
        <dbReference type="ChEBI" id="CHEBI:28938"/>
        <dbReference type="ChEBI" id="CHEBI:29033"/>
        <dbReference type="ChEBI" id="CHEBI:29034"/>
        <dbReference type="EC" id="1.7.2.2"/>
    </reaction>
</comment>
<protein>
    <recommendedName>
        <fullName evidence="3">nitrite reductase (cytochrome; ammonia-forming)</fullName>
        <ecNumber evidence="3">1.7.2.2</ecNumber>
    </recommendedName>
</protein>
<keyword evidence="14" id="KW-1185">Reference proteome</keyword>
<dbReference type="GO" id="GO:0042279">
    <property type="term" value="F:nitrite reductase (cytochrome, ammonia-forming) activity"/>
    <property type="evidence" value="ECO:0007669"/>
    <property type="project" value="UniProtKB-EC"/>
</dbReference>
<keyword evidence="12" id="KW-0812">Transmembrane</keyword>
<dbReference type="GO" id="GO:0046872">
    <property type="term" value="F:metal ion binding"/>
    <property type="evidence" value="ECO:0007669"/>
    <property type="project" value="UniProtKB-KW"/>
</dbReference>
<evidence type="ECO:0000313" key="13">
    <source>
        <dbReference type="EMBL" id="MBD3690145.1"/>
    </source>
</evidence>
<dbReference type="PANTHER" id="PTHR30633">
    <property type="entry name" value="CYTOCHROME C-552 RESPIRATORY NITRITE REDUCTASE"/>
    <property type="match status" value="1"/>
</dbReference>
<feature type="region of interest" description="Disordered" evidence="11">
    <location>
        <begin position="89"/>
        <end position="110"/>
    </location>
</feature>
<evidence type="ECO:0000256" key="8">
    <source>
        <dbReference type="ARBA" id="ARBA00023002"/>
    </source>
</evidence>
<evidence type="ECO:0000256" key="2">
    <source>
        <dbReference type="ARBA" id="ARBA00009288"/>
    </source>
</evidence>
<keyword evidence="12" id="KW-1133">Transmembrane helix</keyword>
<evidence type="ECO:0000256" key="7">
    <source>
        <dbReference type="ARBA" id="ARBA00022837"/>
    </source>
</evidence>
<evidence type="ECO:0000256" key="9">
    <source>
        <dbReference type="ARBA" id="ARBA00023004"/>
    </source>
</evidence>
<dbReference type="Gene3D" id="1.20.140.10">
    <property type="entry name" value="Butyryl-CoA Dehydrogenase, subunit A, domain 3"/>
    <property type="match status" value="1"/>
</dbReference>
<comment type="caution">
    <text evidence="13">The sequence shown here is derived from an EMBL/GenBank/DDBJ whole genome shotgun (WGS) entry which is preliminary data.</text>
</comment>
<name>A0A8I0GDH6_9ACTO</name>
<evidence type="ECO:0000256" key="4">
    <source>
        <dbReference type="ARBA" id="ARBA00022617"/>
    </source>
</evidence>
<dbReference type="PANTHER" id="PTHR30633:SF0">
    <property type="entry name" value="CYTOCHROME C-552"/>
    <property type="match status" value="1"/>
</dbReference>
<dbReference type="SUPFAM" id="SSF48695">
    <property type="entry name" value="Multiheme cytochromes"/>
    <property type="match status" value="1"/>
</dbReference>
<dbReference type="Pfam" id="PF02335">
    <property type="entry name" value="Cytochrom_C552"/>
    <property type="match status" value="1"/>
</dbReference>
<evidence type="ECO:0000256" key="3">
    <source>
        <dbReference type="ARBA" id="ARBA00011887"/>
    </source>
</evidence>
<evidence type="ECO:0000256" key="1">
    <source>
        <dbReference type="ARBA" id="ARBA00004196"/>
    </source>
</evidence>
<feature type="transmembrane region" description="Helical" evidence="12">
    <location>
        <begin position="12"/>
        <end position="37"/>
    </location>
</feature>
<keyword evidence="4" id="KW-0349">Heme</keyword>
<feature type="compositionally biased region" description="Basic and acidic residues" evidence="11">
    <location>
        <begin position="474"/>
        <end position="484"/>
    </location>
</feature>
<dbReference type="GO" id="GO:0030288">
    <property type="term" value="C:outer membrane-bounded periplasmic space"/>
    <property type="evidence" value="ECO:0007669"/>
    <property type="project" value="TreeGrafter"/>
</dbReference>
<dbReference type="GO" id="GO:0020037">
    <property type="term" value="F:heme binding"/>
    <property type="evidence" value="ECO:0007669"/>
    <property type="project" value="TreeGrafter"/>
</dbReference>
<comment type="similarity">
    <text evidence="2">Belongs to the cytochrome c-552 family.</text>
</comment>
<reference evidence="13 14" key="1">
    <citation type="submission" date="2020-08" db="EMBL/GenBank/DDBJ databases">
        <title>Winkia gen. nov., sp. nov., isolated from faeces of the Anser albifrons in China.</title>
        <authorList>
            <person name="Liu Q."/>
        </authorList>
    </citation>
    <scope>NUCLEOTIDE SEQUENCE [LARGE SCALE GENOMIC DNA]</scope>
    <source>
        <strain evidence="13 14">C62</strain>
    </source>
</reference>
<sequence>MNTKQTSKRRWTLLAIAAVVVVAVVTATITALAFSILERKNEARAPKQQVVALDETTVDPAVWGKNYPAQYESYMKTKEMVPGPGLFDTMSPETRTPTADDPRTQIMPQRNDEDPRITHMWAGYAFSKDYRHPRGHYYMLEDQRLTKRVQDFKQPGTCLNCHASMPTIYSKLGNGDQQAGFDKVNSMTYAEATKYAEHPVSCIDCHDPKTMKLRVTRPAFIRGIKALKASQGVTNFDPNTDATHNEMRTFVCAQCHVEYYFKGEGKTLTFPWDEGIDIDDIYSYYQKEGFTDWTHGETGAPMLKAQHPEFDIWSNGIHAENGVTCADCHMPYQSQGAQKVSDHNLTTPLKTVNASCMTCHHASDDEMIKRVEKIQGRFVHSRDQAFDALVQLIADIKAERDAHGDTADVKRAWEYQRKASFYLDYVYSENSHGFHAPDYTQRILNDVTDACRKGQLALKGVSDEQMQPSENTLADDKKVAQTRG</sequence>
<keyword evidence="9" id="KW-0408">Iron</keyword>
<dbReference type="RefSeq" id="WP_191072234.1">
    <property type="nucleotide sequence ID" value="NZ_CP060506.1"/>
</dbReference>
<keyword evidence="8" id="KW-0560">Oxidoreductase</keyword>
<evidence type="ECO:0000256" key="10">
    <source>
        <dbReference type="ARBA" id="ARBA00049131"/>
    </source>
</evidence>
<dbReference type="Gene3D" id="1.10.1130.10">
    <property type="entry name" value="Flavocytochrome C3, Chain A"/>
    <property type="match status" value="1"/>
</dbReference>
<proteinExistence type="inferred from homology"/>
<accession>A0A8I0GDH6</accession>
<dbReference type="GO" id="GO:0019645">
    <property type="term" value="P:anaerobic electron transport chain"/>
    <property type="evidence" value="ECO:0007669"/>
    <property type="project" value="TreeGrafter"/>
</dbReference>
<keyword evidence="12" id="KW-0472">Membrane</keyword>
<organism evidence="13 14">
    <name type="scientific">Nanchangia anserum</name>
    <dbReference type="NCBI Taxonomy" id="2692125"/>
    <lineage>
        <taxon>Bacteria</taxon>
        <taxon>Bacillati</taxon>
        <taxon>Actinomycetota</taxon>
        <taxon>Actinomycetes</taxon>
        <taxon>Actinomycetales</taxon>
        <taxon>Actinomycetaceae</taxon>
        <taxon>Nanchangia</taxon>
    </lineage>
</organism>
<dbReference type="EMBL" id="JACRUO010000002">
    <property type="protein sequence ID" value="MBD3690145.1"/>
    <property type="molecule type" value="Genomic_DNA"/>
</dbReference>
<dbReference type="EC" id="1.7.2.2" evidence="3"/>
<dbReference type="InterPro" id="IPR036280">
    <property type="entry name" value="Multihaem_cyt_sf"/>
</dbReference>
<gene>
    <name evidence="13" type="ORF">H8R10_07890</name>
</gene>